<comment type="caution">
    <text evidence="1">The sequence shown here is derived from an EMBL/GenBank/DDBJ whole genome shotgun (WGS) entry which is preliminary data.</text>
</comment>
<dbReference type="AlphaFoldDB" id="A0A0F0LFB7"/>
<name>A0A0F0LFB7_9MICO</name>
<dbReference type="PATRIC" id="fig|82380.11.peg.997"/>
<organism evidence="1 2">
    <name type="scientific">Microbacterium oxydans</name>
    <dbReference type="NCBI Taxonomy" id="82380"/>
    <lineage>
        <taxon>Bacteria</taxon>
        <taxon>Bacillati</taxon>
        <taxon>Actinomycetota</taxon>
        <taxon>Actinomycetes</taxon>
        <taxon>Micrococcales</taxon>
        <taxon>Microbacteriaceae</taxon>
        <taxon>Microbacterium</taxon>
    </lineage>
</organism>
<evidence type="ECO:0000313" key="2">
    <source>
        <dbReference type="Proteomes" id="UP000033640"/>
    </source>
</evidence>
<protein>
    <submittedName>
        <fullName evidence="1">Uncharacterized protein</fullName>
    </submittedName>
</protein>
<dbReference type="RefSeq" id="WP_156153116.1">
    <property type="nucleotide sequence ID" value="NZ_JYIW01000020.1"/>
</dbReference>
<accession>A0A0F0LFB7</accession>
<proteinExistence type="predicted"/>
<dbReference type="Proteomes" id="UP000033640">
    <property type="component" value="Unassembled WGS sequence"/>
</dbReference>
<dbReference type="EMBL" id="JYIW01000020">
    <property type="protein sequence ID" value="KJL30216.1"/>
    <property type="molecule type" value="Genomic_DNA"/>
</dbReference>
<reference evidence="1 2" key="1">
    <citation type="submission" date="2015-02" db="EMBL/GenBank/DDBJ databases">
        <title>Draft genome sequences of ten Microbacterium spp. with emphasis on heavy metal contaminated environments.</title>
        <authorList>
            <person name="Corretto E."/>
        </authorList>
    </citation>
    <scope>NUCLEOTIDE SEQUENCE [LARGE SCALE GENOMIC DNA]</scope>
    <source>
        <strain evidence="1 2">BEL4b</strain>
    </source>
</reference>
<evidence type="ECO:0000313" key="1">
    <source>
        <dbReference type="EMBL" id="KJL30216.1"/>
    </source>
</evidence>
<dbReference type="PROSITE" id="PS51257">
    <property type="entry name" value="PROKAR_LIPOPROTEIN"/>
    <property type="match status" value="1"/>
</dbReference>
<sequence length="297" mass="33237">MRSNERGRFFGTAALAVVLAVGLVGCASLDGEDSESVKNQATWTMPLDEFYVYSPELDNYAEQLLIANCLEAQGYQWPVPWQDTNYEQAEDFNAIGFRLFTVELAKKWGYHFAPPANPTSTQLWGEFVDVTDSYFPDAELDEAFLSCTDEVREEDEDFLTSVDGVNYLAGLALQAEQVVQQDDAVIEATDKWRTCLEPKVDFTLPQDPRTEMPPADAQRKWGLDDESASAEELAVAVADAECRDSSGLSEITYEKSWAEQEKLVEENRDNLERIRSEAAERKEYLLTIVAANAPAAP</sequence>
<gene>
    <name evidence="1" type="ORF">RS83_00966</name>
</gene>
<dbReference type="OrthoDB" id="3253805at2"/>